<gene>
    <name evidence="1" type="ORF">RQC66_17150</name>
</gene>
<dbReference type="SUPFAM" id="SSF46689">
    <property type="entry name" value="Homeodomain-like"/>
    <property type="match status" value="1"/>
</dbReference>
<dbReference type="EMBL" id="JAVTLL010000010">
    <property type="protein sequence ID" value="MDT7842465.1"/>
    <property type="molecule type" value="Genomic_DNA"/>
</dbReference>
<keyword evidence="2" id="KW-1185">Reference proteome</keyword>
<protein>
    <submittedName>
        <fullName evidence="1">TetR/AcrR family transcriptional regulator</fullName>
    </submittedName>
</protein>
<accession>A0ABU3LTC5</accession>
<organism evidence="1 2">
    <name type="scientific">Streptomyces justiciae</name>
    <dbReference type="NCBI Taxonomy" id="2780140"/>
    <lineage>
        <taxon>Bacteria</taxon>
        <taxon>Bacillati</taxon>
        <taxon>Actinomycetota</taxon>
        <taxon>Actinomycetes</taxon>
        <taxon>Kitasatosporales</taxon>
        <taxon>Streptomycetaceae</taxon>
        <taxon>Streptomyces</taxon>
    </lineage>
</organism>
<reference evidence="2" key="1">
    <citation type="submission" date="2023-07" db="EMBL/GenBank/DDBJ databases">
        <title>Draft genome sequence of the endophytic actinobacterium Streptomyces justiciae WPN32, a potential antibiotic producer.</title>
        <authorList>
            <person name="Yasawong M."/>
            <person name="Pana W."/>
            <person name="Ganta P."/>
            <person name="Santapan N."/>
            <person name="Songngamsuk T."/>
            <person name="Phatcharaharikarn M."/>
            <person name="Kerdtoob S."/>
            <person name="Nantapong N."/>
        </authorList>
    </citation>
    <scope>NUCLEOTIDE SEQUENCE [LARGE SCALE GENOMIC DNA]</scope>
    <source>
        <strain evidence="2">WPN32</strain>
    </source>
</reference>
<evidence type="ECO:0000313" key="1">
    <source>
        <dbReference type="EMBL" id="MDT7842465.1"/>
    </source>
</evidence>
<proteinExistence type="predicted"/>
<evidence type="ECO:0000313" key="2">
    <source>
        <dbReference type="Proteomes" id="UP001257948"/>
    </source>
</evidence>
<sequence length="214" mass="23386">MTEGRTGSATGARRNQKLRTRRALVDAAVTLVREGRPVTIADAAEVAQVSVATAYRYFSHPQDLLRETQSTARGFEAVADLPDDPAERVDQLVSRVADLQLADEAVWRAVLRSSLERWTPAGAGEPEDSDDGPIRNRFRLDLTRTALEPLAGTLPPDLHHRLLMALTLVYGAEALITTRDVCELDPAEAKDVMRWAAGALLEAALREAEGHDRG</sequence>
<comment type="caution">
    <text evidence="1">The sequence shown here is derived from an EMBL/GenBank/DDBJ whole genome shotgun (WGS) entry which is preliminary data.</text>
</comment>
<dbReference type="RefSeq" id="WP_314201928.1">
    <property type="nucleotide sequence ID" value="NZ_JAVTLL010000010.1"/>
</dbReference>
<dbReference type="Gene3D" id="1.10.357.10">
    <property type="entry name" value="Tetracycline Repressor, domain 2"/>
    <property type="match status" value="1"/>
</dbReference>
<dbReference type="Proteomes" id="UP001257948">
    <property type="component" value="Unassembled WGS sequence"/>
</dbReference>
<name>A0ABU3LTC5_9ACTN</name>
<dbReference type="InterPro" id="IPR009057">
    <property type="entry name" value="Homeodomain-like_sf"/>
</dbReference>